<keyword evidence="3" id="KW-1185">Reference proteome</keyword>
<dbReference type="AlphaFoldDB" id="A0A4Z1HT50"/>
<comment type="caution">
    <text evidence="2">The sequence shown here is derived from an EMBL/GenBank/DDBJ whole genome shotgun (WGS) entry which is preliminary data.</text>
</comment>
<evidence type="ECO:0000313" key="3">
    <source>
        <dbReference type="Proteomes" id="UP000297527"/>
    </source>
</evidence>
<reference evidence="2 3" key="1">
    <citation type="submission" date="2017-12" db="EMBL/GenBank/DDBJ databases">
        <title>Comparative genomics of Botrytis spp.</title>
        <authorList>
            <person name="Valero-Jimenez C.A."/>
            <person name="Tapia P."/>
            <person name="Veloso J."/>
            <person name="Silva-Moreno E."/>
            <person name="Staats M."/>
            <person name="Valdes J.H."/>
            <person name="Van Kan J.A.L."/>
        </authorList>
    </citation>
    <scope>NUCLEOTIDE SEQUENCE [LARGE SCALE GENOMIC DNA]</scope>
    <source>
        <strain evidence="2 3">MUCL11595</strain>
    </source>
</reference>
<name>A0A4Z1HT50_9HELO</name>
<evidence type="ECO:0000256" key="1">
    <source>
        <dbReference type="SAM" id="MobiDB-lite"/>
    </source>
</evidence>
<evidence type="ECO:0000313" key="2">
    <source>
        <dbReference type="EMBL" id="TGO49880.1"/>
    </source>
</evidence>
<feature type="compositionally biased region" description="Polar residues" evidence="1">
    <location>
        <begin position="405"/>
        <end position="418"/>
    </location>
</feature>
<feature type="region of interest" description="Disordered" evidence="1">
    <location>
        <begin position="504"/>
        <end position="523"/>
    </location>
</feature>
<dbReference type="EMBL" id="PQXN01000197">
    <property type="protein sequence ID" value="TGO49880.1"/>
    <property type="molecule type" value="Genomic_DNA"/>
</dbReference>
<dbReference type="Proteomes" id="UP000297527">
    <property type="component" value="Unassembled WGS sequence"/>
</dbReference>
<feature type="region of interest" description="Disordered" evidence="1">
    <location>
        <begin position="359"/>
        <end position="420"/>
    </location>
</feature>
<feature type="compositionally biased region" description="Acidic residues" evidence="1">
    <location>
        <begin position="380"/>
        <end position="402"/>
    </location>
</feature>
<accession>A0A4Z1HT50</accession>
<sequence length="586" mass="67506">MCFANRSRCKRCSKETIQYVSKCEQYPEVTTETATHALRGRHRRIRCCKECRRTERRRAAEEAESTTMHHQQAKAILEWQRLERPLPLTDEAIASKYTELFLNKERLHPYCIGFTDIHRNYILGHRQHLAARAKDILEALAEVDHDLTDDEFQVVSMVLSEDAMFDECIQRQAEIDSGSRTMIESDKGFSFHEVGNTRNFNRAMETVKSAAKRNNFGTWTADLSGRYVSEDRVRHEIISYIDALEHANADDGRIDKFISRVLRKFQKDEETFDFDPKARTLTSEVPVWGRVEDRKTFCEWKHENEQSLESLRGKFDRWYTIINQYRKYLIEVAPAQATLFSIARNTIAARMFRALAGRPEPAPSANVPEPEQPELQPYDNSDDELSSLELGDYVDSDSEDDPSNMALSETSDNESSGIEMTPARQRIQQSLAGLAQLVHISNEFIRELPDLIDTGAAYLNQCIRFLDDQIASNSYPTELEWEVVRQYTANATEMLNHLNDERNARASRQAEQPGVWREPTPEPEPFFVDVTPIEVGVIEEEPDNIAYGRRIIFGTSPPAEASEWLRVEEGSEDGDVWRGELFEEDE</sequence>
<gene>
    <name evidence="2" type="ORF">BCON_0197g00120</name>
</gene>
<protein>
    <submittedName>
        <fullName evidence="2">Uncharacterized protein</fullName>
    </submittedName>
</protein>
<proteinExistence type="predicted"/>
<organism evidence="2 3">
    <name type="scientific">Botryotinia convoluta</name>
    <dbReference type="NCBI Taxonomy" id="54673"/>
    <lineage>
        <taxon>Eukaryota</taxon>
        <taxon>Fungi</taxon>
        <taxon>Dikarya</taxon>
        <taxon>Ascomycota</taxon>
        <taxon>Pezizomycotina</taxon>
        <taxon>Leotiomycetes</taxon>
        <taxon>Helotiales</taxon>
        <taxon>Sclerotiniaceae</taxon>
        <taxon>Botryotinia</taxon>
    </lineage>
</organism>
<dbReference type="OrthoDB" id="3554703at2759"/>